<dbReference type="GO" id="GO:0051537">
    <property type="term" value="F:2 iron, 2 sulfur cluster binding"/>
    <property type="evidence" value="ECO:0007669"/>
    <property type="project" value="TreeGrafter"/>
</dbReference>
<organism evidence="2 3">
    <name type="scientific">Parasaccharibacter apium</name>
    <dbReference type="NCBI Taxonomy" id="1510841"/>
    <lineage>
        <taxon>Bacteria</taxon>
        <taxon>Pseudomonadati</taxon>
        <taxon>Pseudomonadota</taxon>
        <taxon>Alphaproteobacteria</taxon>
        <taxon>Acetobacterales</taxon>
        <taxon>Acetobacteraceae</taxon>
        <taxon>Parasaccharibacter</taxon>
    </lineage>
</organism>
<dbReference type="PROSITE" id="PS01152">
    <property type="entry name" value="HESB"/>
    <property type="match status" value="1"/>
</dbReference>
<comment type="caution">
    <text evidence="2">The sequence shown here is derived from an EMBL/GenBank/DDBJ whole genome shotgun (WGS) entry which is preliminary data.</text>
</comment>
<dbReference type="NCBIfam" id="TIGR00049">
    <property type="entry name" value="iron-sulfur cluster assembly accessory protein"/>
    <property type="match status" value="1"/>
</dbReference>
<dbReference type="InterPro" id="IPR000361">
    <property type="entry name" value="ATAP_core_dom"/>
</dbReference>
<dbReference type="SUPFAM" id="SSF89360">
    <property type="entry name" value="HesB-like domain"/>
    <property type="match status" value="1"/>
</dbReference>
<sequence>MSVADFSISGAAAARIAEIISQQSEPDGMALRVSVLAGGCNGFQYQFKLVREKKAGDHLIEKDGARVFIDPVSFDLLEGAELDFIDKLMGAHFTVNNPNAASSCGCGSSFSLA</sequence>
<name>A0A7U7G736_9PROT</name>
<dbReference type="Pfam" id="PF01521">
    <property type="entry name" value="Fe-S_biosyn"/>
    <property type="match status" value="1"/>
</dbReference>
<dbReference type="AlphaFoldDB" id="A0A7U7G736"/>
<reference evidence="2 3" key="2">
    <citation type="journal article" date="2014" name="PLoS ONE">
        <title>Evolution of mitochondria reconstructed from the energy metabolism of living bacteria.</title>
        <authorList>
            <person name="Degli Esposti M."/>
            <person name="Chouaia B."/>
            <person name="Comandatore F."/>
            <person name="Crotti E."/>
            <person name="Sassera D."/>
            <person name="Lievens P.M."/>
            <person name="Daffonchio D."/>
            <person name="Bandi C."/>
        </authorList>
    </citation>
    <scope>NUCLEOTIDE SEQUENCE [LARGE SCALE GENOMIC DNA]</scope>
    <source>
        <strain evidence="3">AM169</strain>
    </source>
</reference>
<dbReference type="GO" id="GO:0051539">
    <property type="term" value="F:4 iron, 4 sulfur cluster binding"/>
    <property type="evidence" value="ECO:0007669"/>
    <property type="project" value="TreeGrafter"/>
</dbReference>
<gene>
    <name evidence="2" type="ORF">SACS_1492</name>
</gene>
<dbReference type="GO" id="GO:0016226">
    <property type="term" value="P:iron-sulfur cluster assembly"/>
    <property type="evidence" value="ECO:0007669"/>
    <property type="project" value="InterPro"/>
</dbReference>
<accession>A0A7U7G736</accession>
<dbReference type="PANTHER" id="PTHR43011:SF1">
    <property type="entry name" value="IRON-SULFUR CLUSTER ASSEMBLY 2 HOMOLOG, MITOCHONDRIAL"/>
    <property type="match status" value="1"/>
</dbReference>
<reference evidence="2 3" key="1">
    <citation type="journal article" date="2014" name="Genome Biol. Evol.">
        <title>Acetic acid bacteria genomes reveal functional traits for adaptation to life in insect guts.</title>
        <authorList>
            <person name="Chouaia B."/>
            <person name="Gaiarsa S."/>
            <person name="Crotti E."/>
            <person name="Comandatore F."/>
            <person name="Degli Esposti M."/>
            <person name="Ricci I."/>
            <person name="Alma A."/>
            <person name="Favia G."/>
            <person name="Bandi C."/>
            <person name="Daffonchio D."/>
        </authorList>
    </citation>
    <scope>NUCLEOTIDE SEQUENCE [LARGE SCALE GENOMIC DNA]</scope>
    <source>
        <strain evidence="3">AM169</strain>
    </source>
</reference>
<proteinExistence type="predicted"/>
<evidence type="ECO:0000259" key="1">
    <source>
        <dbReference type="Pfam" id="PF01521"/>
    </source>
</evidence>
<dbReference type="EMBL" id="CBLY010000006">
    <property type="protein sequence ID" value="CDG34230.1"/>
    <property type="molecule type" value="Genomic_DNA"/>
</dbReference>
<feature type="domain" description="Core" evidence="1">
    <location>
        <begin position="7"/>
        <end position="107"/>
    </location>
</feature>
<protein>
    <submittedName>
        <fullName evidence="2">Probable iron binding protein from the HesB_IscA_SufA family</fullName>
    </submittedName>
</protein>
<dbReference type="Proteomes" id="UP000027590">
    <property type="component" value="Unassembled WGS sequence"/>
</dbReference>
<dbReference type="InterPro" id="IPR035903">
    <property type="entry name" value="HesB-like_dom_sf"/>
</dbReference>
<evidence type="ECO:0000313" key="3">
    <source>
        <dbReference type="Proteomes" id="UP000027590"/>
    </source>
</evidence>
<dbReference type="Gene3D" id="2.60.300.12">
    <property type="entry name" value="HesB-like domain"/>
    <property type="match status" value="1"/>
</dbReference>
<dbReference type="InterPro" id="IPR016092">
    <property type="entry name" value="ATAP"/>
</dbReference>
<dbReference type="InterPro" id="IPR017870">
    <property type="entry name" value="FeS_cluster_insertion_CS"/>
</dbReference>
<dbReference type="GO" id="GO:0005506">
    <property type="term" value="F:iron ion binding"/>
    <property type="evidence" value="ECO:0007669"/>
    <property type="project" value="TreeGrafter"/>
</dbReference>
<dbReference type="PANTHER" id="PTHR43011">
    <property type="entry name" value="IRON-SULFUR CLUSTER ASSEMBLY 2 HOMOLOG, MITOCHONDRIAL"/>
    <property type="match status" value="1"/>
</dbReference>
<evidence type="ECO:0000313" key="2">
    <source>
        <dbReference type="EMBL" id="CDG34230.1"/>
    </source>
</evidence>